<evidence type="ECO:0000256" key="5">
    <source>
        <dbReference type="ARBA" id="ARBA00022679"/>
    </source>
</evidence>
<keyword evidence="5 8" id="KW-0808">Transferase</keyword>
<comment type="pathway">
    <text evidence="2">One-carbon metabolism; tetrahydrofolate interconversion.</text>
</comment>
<organism evidence="10 11">
    <name type="scientific">Saccharibacillus alkalitolerans</name>
    <dbReference type="NCBI Taxonomy" id="2705290"/>
    <lineage>
        <taxon>Bacteria</taxon>
        <taxon>Bacillati</taxon>
        <taxon>Bacillota</taxon>
        <taxon>Bacilli</taxon>
        <taxon>Bacillales</taxon>
        <taxon>Paenibacillaceae</taxon>
        <taxon>Saccharibacillus</taxon>
    </lineage>
</organism>
<dbReference type="SUPFAM" id="SSF82282">
    <property type="entry name" value="Homocysteine S-methyltransferase"/>
    <property type="match status" value="1"/>
</dbReference>
<evidence type="ECO:0000256" key="1">
    <source>
        <dbReference type="ARBA" id="ARBA00001974"/>
    </source>
</evidence>
<proteinExistence type="predicted"/>
<evidence type="ECO:0000256" key="7">
    <source>
        <dbReference type="ARBA" id="ARBA00023002"/>
    </source>
</evidence>
<dbReference type="InterPro" id="IPR036589">
    <property type="entry name" value="HCY_dom_sf"/>
</dbReference>
<dbReference type="Proteomes" id="UP000800303">
    <property type="component" value="Unassembled WGS sequence"/>
</dbReference>
<keyword evidence="3 8" id="KW-0489">Methyltransferase</keyword>
<feature type="domain" description="Hcy-binding" evidence="9">
    <location>
        <begin position="1"/>
        <end position="282"/>
    </location>
</feature>
<dbReference type="Pfam" id="PF02219">
    <property type="entry name" value="MTHFR"/>
    <property type="match status" value="1"/>
</dbReference>
<keyword evidence="6" id="KW-0274">FAD</keyword>
<comment type="caution">
    <text evidence="10">The sequence shown here is derived from an EMBL/GenBank/DDBJ whole genome shotgun (WGS) entry which is preliminary data.</text>
</comment>
<dbReference type="EC" id="1.5.1.20" evidence="10"/>
<dbReference type="PANTHER" id="PTHR11103:SF18">
    <property type="entry name" value="SLR1189 PROTEIN"/>
    <property type="match status" value="1"/>
</dbReference>
<dbReference type="NCBIfam" id="NF006396">
    <property type="entry name" value="PRK08645.1"/>
    <property type="match status" value="1"/>
</dbReference>
<reference evidence="10 11" key="1">
    <citation type="submission" date="2020-01" db="EMBL/GenBank/DDBJ databases">
        <title>Polyphasic characterisation and genomic insights into a novel alkali tolerant bacterium VR-M41.</title>
        <authorList>
            <person name="Vemuluri V.R."/>
        </authorList>
    </citation>
    <scope>NUCLEOTIDE SEQUENCE [LARGE SCALE GENOMIC DNA]</scope>
    <source>
        <strain evidence="10 11">VR-M41</strain>
    </source>
</reference>
<dbReference type="GO" id="GO:0004489">
    <property type="term" value="F:methylenetetrahydrofolate reductase [NAD(P)H] activity"/>
    <property type="evidence" value="ECO:0007669"/>
    <property type="project" value="UniProtKB-EC"/>
</dbReference>
<dbReference type="SUPFAM" id="SSF51730">
    <property type="entry name" value="FAD-linked oxidoreductase"/>
    <property type="match status" value="1"/>
</dbReference>
<comment type="cofactor">
    <cofactor evidence="1">
        <name>FAD</name>
        <dbReference type="ChEBI" id="CHEBI:57692"/>
    </cofactor>
</comment>
<keyword evidence="8" id="KW-0862">Zinc</keyword>
<sequence length="636" mass="69553">MGLLDELRKRVIVADGAMGTLLYLNGIDRCFEELNLTRPEQVRQIHRAYLGAGAEVIQTNTYAANDHKLKRYNLEYELEAINRAGARLARSAAEGTGAYVLGTIGGIRSTKPGEVTLGEIQRSSERQIDALLSEGVDGLLLETFYDPEELRTTLKLARGKTDLPIVAQVSTQDSGYLQDGSTLTEMFAILEGLGADVVGLNCRLGPFHMTQYLKQVPLPKHAFLSAYPNAGLPEYNEGRLRYRSGADYFGRSALDLRGEGVRLIGGCCGTTPEHVAAMVEAVKGASPVTEKAALPDSGPVPFGRIEVRETIAELAESGGGPPAETPFHEATAAKDHSVIVELDPPRTLRTESFFKGVQALKQAGIDALTMADNSLASPRIANESLATVVKEKYGVKPLVHVACRDRNMIGLQSHLMGLAASGINQMIAITGDPSKVGDVPGATSVYDYNSFDLIKLCKQFNEGKLPSGRSLGLRANFSVGAAFDPNVRYLDKGVQRLEKKIAAGADYFMTQPMYDERRIEELYHATKHLKQQIFIGVMPLVSAQNASFLHNEVPGIRLTDGILERMQRHEHDKDAAMREGMAISRSLIDVILEYFGGVYIMTPFLRYEQSAELTRYVHEAAAKRGKSGRGRERLVQ</sequence>
<dbReference type="Gene3D" id="3.20.20.220">
    <property type="match status" value="1"/>
</dbReference>
<dbReference type="InterPro" id="IPR003171">
    <property type="entry name" value="Mehydrof_redctse-like"/>
</dbReference>
<evidence type="ECO:0000256" key="3">
    <source>
        <dbReference type="ARBA" id="ARBA00022603"/>
    </source>
</evidence>
<keyword evidence="8" id="KW-0479">Metal-binding</keyword>
<keyword evidence="7 10" id="KW-0560">Oxidoreductase</keyword>
<evidence type="ECO:0000256" key="2">
    <source>
        <dbReference type="ARBA" id="ARBA00004777"/>
    </source>
</evidence>
<name>A0ABX0F1Q8_9BACL</name>
<accession>A0ABX0F1Q8</accession>
<evidence type="ECO:0000256" key="6">
    <source>
        <dbReference type="ARBA" id="ARBA00022827"/>
    </source>
</evidence>
<evidence type="ECO:0000256" key="4">
    <source>
        <dbReference type="ARBA" id="ARBA00022630"/>
    </source>
</evidence>
<feature type="binding site" evidence="8">
    <location>
        <position position="268"/>
    </location>
    <ligand>
        <name>Zn(2+)</name>
        <dbReference type="ChEBI" id="CHEBI:29105"/>
    </ligand>
</feature>
<dbReference type="GO" id="GO:0008168">
    <property type="term" value="F:methyltransferase activity"/>
    <property type="evidence" value="ECO:0007669"/>
    <property type="project" value="UniProtKB-KW"/>
</dbReference>
<dbReference type="Pfam" id="PF02574">
    <property type="entry name" value="S-methyl_trans"/>
    <property type="match status" value="1"/>
</dbReference>
<evidence type="ECO:0000313" key="10">
    <source>
        <dbReference type="EMBL" id="NGZ74435.1"/>
    </source>
</evidence>
<feature type="binding site" evidence="8">
    <location>
        <position position="202"/>
    </location>
    <ligand>
        <name>Zn(2+)</name>
        <dbReference type="ChEBI" id="CHEBI:29105"/>
    </ligand>
</feature>
<dbReference type="GO" id="GO:0032259">
    <property type="term" value="P:methylation"/>
    <property type="evidence" value="ECO:0007669"/>
    <property type="project" value="UniProtKB-KW"/>
</dbReference>
<evidence type="ECO:0000256" key="8">
    <source>
        <dbReference type="PROSITE-ProRule" id="PRU00333"/>
    </source>
</evidence>
<dbReference type="CDD" id="cd00537">
    <property type="entry name" value="MTHFR"/>
    <property type="match status" value="1"/>
</dbReference>
<dbReference type="RefSeq" id="WP_166272638.1">
    <property type="nucleotide sequence ID" value="NZ_JAAFGS010000001.1"/>
</dbReference>
<dbReference type="InterPro" id="IPR029041">
    <property type="entry name" value="FAD-linked_oxidoreductase-like"/>
</dbReference>
<keyword evidence="11" id="KW-1185">Reference proteome</keyword>
<evidence type="ECO:0000259" key="9">
    <source>
        <dbReference type="PROSITE" id="PS50970"/>
    </source>
</evidence>
<dbReference type="PROSITE" id="PS50970">
    <property type="entry name" value="HCY"/>
    <property type="match status" value="1"/>
</dbReference>
<keyword evidence="4" id="KW-0285">Flavoprotein</keyword>
<dbReference type="InterPro" id="IPR003726">
    <property type="entry name" value="HCY_dom"/>
</dbReference>
<comment type="cofactor">
    <cofactor evidence="8">
        <name>Zn(2+)</name>
        <dbReference type="ChEBI" id="CHEBI:29105"/>
    </cofactor>
</comment>
<evidence type="ECO:0000313" key="11">
    <source>
        <dbReference type="Proteomes" id="UP000800303"/>
    </source>
</evidence>
<dbReference type="EMBL" id="JAAFGS010000001">
    <property type="protein sequence ID" value="NGZ74435.1"/>
    <property type="molecule type" value="Genomic_DNA"/>
</dbReference>
<dbReference type="Gene3D" id="3.20.20.330">
    <property type="entry name" value="Homocysteine-binding-like domain"/>
    <property type="match status" value="1"/>
</dbReference>
<gene>
    <name evidence="10" type="ORF">GYN08_03830</name>
</gene>
<dbReference type="PANTHER" id="PTHR11103">
    <property type="entry name" value="SLR1189 PROTEIN"/>
    <property type="match status" value="1"/>
</dbReference>
<protein>
    <submittedName>
        <fullName evidence="10">Bifunctional homocysteine S-methyltransferase/methylenetetrahydrofolate reductase</fullName>
        <ecNumber evidence="10">1.5.1.20</ecNumber>
        <ecNumber evidence="10">2.1.1.10</ecNumber>
    </submittedName>
</protein>
<dbReference type="EC" id="2.1.1.10" evidence="10"/>
<feature type="binding site" evidence="8">
    <location>
        <position position="267"/>
    </location>
    <ligand>
        <name>Zn(2+)</name>
        <dbReference type="ChEBI" id="CHEBI:29105"/>
    </ligand>
</feature>